<dbReference type="GO" id="GO:0005524">
    <property type="term" value="F:ATP binding"/>
    <property type="evidence" value="ECO:0007669"/>
    <property type="project" value="UniProtKB-KW"/>
</dbReference>
<gene>
    <name evidence="11" type="ORF">HERI1096_LOCUS18871</name>
</gene>
<dbReference type="PANTHER" id="PTHR44899:SF3">
    <property type="entry name" value="SERINE_THREONINE-PROTEIN KINASE NEK1"/>
    <property type="match status" value="1"/>
</dbReference>
<protein>
    <recommendedName>
        <fullName evidence="1">non-specific serine/threonine protein kinase</fullName>
        <ecNumber evidence="1">2.7.11.1</ecNumber>
    </recommendedName>
</protein>
<evidence type="ECO:0000256" key="2">
    <source>
        <dbReference type="ARBA" id="ARBA00022527"/>
    </source>
</evidence>
<dbReference type="AlphaFoldDB" id="A0A7S3EZR2"/>
<dbReference type="EMBL" id="HBHX01033933">
    <property type="protein sequence ID" value="CAE0118172.1"/>
    <property type="molecule type" value="Transcribed_RNA"/>
</dbReference>
<organism evidence="11">
    <name type="scientific">Haptolina ericina</name>
    <dbReference type="NCBI Taxonomy" id="156174"/>
    <lineage>
        <taxon>Eukaryota</taxon>
        <taxon>Haptista</taxon>
        <taxon>Haptophyta</taxon>
        <taxon>Prymnesiophyceae</taxon>
        <taxon>Prymnesiales</taxon>
        <taxon>Prymnesiaceae</taxon>
        <taxon>Haptolina</taxon>
    </lineage>
</organism>
<dbReference type="InterPro" id="IPR011009">
    <property type="entry name" value="Kinase-like_dom_sf"/>
</dbReference>
<comment type="catalytic activity">
    <reaction evidence="8">
        <text>L-seryl-[protein] + ATP = O-phospho-L-seryl-[protein] + ADP + H(+)</text>
        <dbReference type="Rhea" id="RHEA:17989"/>
        <dbReference type="Rhea" id="RHEA-COMP:9863"/>
        <dbReference type="Rhea" id="RHEA-COMP:11604"/>
        <dbReference type="ChEBI" id="CHEBI:15378"/>
        <dbReference type="ChEBI" id="CHEBI:29999"/>
        <dbReference type="ChEBI" id="CHEBI:30616"/>
        <dbReference type="ChEBI" id="CHEBI:83421"/>
        <dbReference type="ChEBI" id="CHEBI:456216"/>
        <dbReference type="EC" id="2.7.11.1"/>
    </reaction>
</comment>
<reference evidence="11" key="1">
    <citation type="submission" date="2021-01" db="EMBL/GenBank/DDBJ databases">
        <authorList>
            <person name="Corre E."/>
            <person name="Pelletier E."/>
            <person name="Niang G."/>
            <person name="Scheremetjew M."/>
            <person name="Finn R."/>
            <person name="Kale V."/>
            <person name="Holt S."/>
            <person name="Cochrane G."/>
            <person name="Meng A."/>
            <person name="Brown T."/>
            <person name="Cohen L."/>
        </authorList>
    </citation>
    <scope>NUCLEOTIDE SEQUENCE</scope>
    <source>
        <strain evidence="11">CCMP281</strain>
    </source>
</reference>
<dbReference type="GO" id="GO:0004674">
    <property type="term" value="F:protein serine/threonine kinase activity"/>
    <property type="evidence" value="ECO:0007669"/>
    <property type="project" value="UniProtKB-KW"/>
</dbReference>
<proteinExistence type="predicted"/>
<keyword evidence="3" id="KW-0808">Transferase</keyword>
<evidence type="ECO:0000256" key="3">
    <source>
        <dbReference type="ARBA" id="ARBA00022679"/>
    </source>
</evidence>
<evidence type="ECO:0000256" key="1">
    <source>
        <dbReference type="ARBA" id="ARBA00012513"/>
    </source>
</evidence>
<dbReference type="Gene3D" id="1.10.510.10">
    <property type="entry name" value="Transferase(Phosphotransferase) domain 1"/>
    <property type="match status" value="1"/>
</dbReference>
<evidence type="ECO:0000256" key="9">
    <source>
        <dbReference type="SAM" id="MobiDB-lite"/>
    </source>
</evidence>
<keyword evidence="2" id="KW-0723">Serine/threonine-protein kinase</keyword>
<evidence type="ECO:0000256" key="7">
    <source>
        <dbReference type="ARBA" id="ARBA00047899"/>
    </source>
</evidence>
<name>A0A7S3EZR2_9EUKA</name>
<evidence type="ECO:0000256" key="4">
    <source>
        <dbReference type="ARBA" id="ARBA00022741"/>
    </source>
</evidence>
<dbReference type="PROSITE" id="PS50011">
    <property type="entry name" value="PROTEIN_KINASE_DOM"/>
    <property type="match status" value="1"/>
</dbReference>
<dbReference type="InterPro" id="IPR000719">
    <property type="entry name" value="Prot_kinase_dom"/>
</dbReference>
<evidence type="ECO:0000256" key="8">
    <source>
        <dbReference type="ARBA" id="ARBA00048679"/>
    </source>
</evidence>
<evidence type="ECO:0000256" key="5">
    <source>
        <dbReference type="ARBA" id="ARBA00022777"/>
    </source>
</evidence>
<dbReference type="SMART" id="SM00220">
    <property type="entry name" value="S_TKc"/>
    <property type="match status" value="1"/>
</dbReference>
<dbReference type="InterPro" id="IPR051131">
    <property type="entry name" value="NEK_Ser/Thr_kinase_NIMA"/>
</dbReference>
<accession>A0A7S3EZR2</accession>
<sequence>MSEQTSLLSTAVGTPYYLSPELIGGQGYDGRADIWSLGCICFELLALKRPFGGENIAHLAMSILRRPPGELPPNAPPDLASLTGKLLQKEPSERPAALELLRSSPMADWPAHAQWPTAVEPSGEGCGADSGSVAGGAEAEWEARVDTRLSRVLPPPAQLRPPIKKGPSRTSLHV</sequence>
<dbReference type="Pfam" id="PF00069">
    <property type="entry name" value="Pkinase"/>
    <property type="match status" value="1"/>
</dbReference>
<dbReference type="PANTHER" id="PTHR44899">
    <property type="entry name" value="CAMK FAMILY PROTEIN KINASE"/>
    <property type="match status" value="1"/>
</dbReference>
<keyword evidence="6" id="KW-0067">ATP-binding</keyword>
<evidence type="ECO:0000259" key="10">
    <source>
        <dbReference type="PROSITE" id="PS50011"/>
    </source>
</evidence>
<dbReference type="EC" id="2.7.11.1" evidence="1"/>
<evidence type="ECO:0000256" key="6">
    <source>
        <dbReference type="ARBA" id="ARBA00022840"/>
    </source>
</evidence>
<evidence type="ECO:0000313" key="11">
    <source>
        <dbReference type="EMBL" id="CAE0118172.1"/>
    </source>
</evidence>
<keyword evidence="5" id="KW-0418">Kinase</keyword>
<feature type="region of interest" description="Disordered" evidence="9">
    <location>
        <begin position="117"/>
        <end position="174"/>
    </location>
</feature>
<keyword evidence="4" id="KW-0547">Nucleotide-binding</keyword>
<feature type="domain" description="Protein kinase" evidence="10">
    <location>
        <begin position="1"/>
        <end position="107"/>
    </location>
</feature>
<comment type="catalytic activity">
    <reaction evidence="7">
        <text>L-threonyl-[protein] + ATP = O-phospho-L-threonyl-[protein] + ADP + H(+)</text>
        <dbReference type="Rhea" id="RHEA:46608"/>
        <dbReference type="Rhea" id="RHEA-COMP:11060"/>
        <dbReference type="Rhea" id="RHEA-COMP:11605"/>
        <dbReference type="ChEBI" id="CHEBI:15378"/>
        <dbReference type="ChEBI" id="CHEBI:30013"/>
        <dbReference type="ChEBI" id="CHEBI:30616"/>
        <dbReference type="ChEBI" id="CHEBI:61977"/>
        <dbReference type="ChEBI" id="CHEBI:456216"/>
        <dbReference type="EC" id="2.7.11.1"/>
    </reaction>
</comment>
<dbReference type="SUPFAM" id="SSF56112">
    <property type="entry name" value="Protein kinase-like (PK-like)"/>
    <property type="match status" value="1"/>
</dbReference>